<proteinExistence type="predicted"/>
<keyword evidence="1" id="KW-0067">ATP-binding</keyword>
<reference evidence="1 2" key="1">
    <citation type="submission" date="2014-11" db="EMBL/GenBank/DDBJ databases">
        <authorList>
            <person name="Park G.-S."/>
            <person name="Hong S.-J."/>
            <person name="Jung B.K."/>
            <person name="Khan A.R."/>
            <person name="Kwak Y."/>
            <person name="Shin J.-H."/>
        </authorList>
    </citation>
    <scope>NUCLEOTIDE SEQUENCE [LARGE SCALE GENOMIC DNA]</scope>
    <source>
        <strain evidence="1 2">DSM 27622</strain>
    </source>
</reference>
<dbReference type="STRING" id="1324352.OK18_03885"/>
<evidence type="ECO:0000313" key="1">
    <source>
        <dbReference type="EMBL" id="AKK71891.1"/>
    </source>
</evidence>
<keyword evidence="1" id="KW-0547">Nucleotide-binding</keyword>
<gene>
    <name evidence="1" type="ORF">OK18_03885</name>
</gene>
<dbReference type="PATRIC" id="fig|1324352.5.peg.838"/>
<name>A0A0G3LY57_CHRGL</name>
<dbReference type="KEGG" id="cgn:OK18_03885"/>
<sequence length="114" mass="13359">METKGIAIATKFVRHEVPELETLKFSKVYQLREKLNKGDKLNRAEKNWLAEAVNRNVFFKRAVPLQGYRFGFEDVLKTYIVKQYGSWQEYNAPDKTSLRSIVYGRIDQIAEISK</sequence>
<dbReference type="EMBL" id="CP009928">
    <property type="protein sequence ID" value="AKK71891.1"/>
    <property type="molecule type" value="Genomic_DNA"/>
</dbReference>
<dbReference type="AlphaFoldDB" id="A0A0G3LY57"/>
<evidence type="ECO:0000313" key="2">
    <source>
        <dbReference type="Proteomes" id="UP000035213"/>
    </source>
</evidence>
<accession>A0A0G3LY57</accession>
<dbReference type="Proteomes" id="UP000035213">
    <property type="component" value="Chromosome"/>
</dbReference>
<dbReference type="OrthoDB" id="1073855at2"/>
<dbReference type="GO" id="GO:0005524">
    <property type="term" value="F:ATP binding"/>
    <property type="evidence" value="ECO:0007669"/>
    <property type="project" value="UniProtKB-KW"/>
</dbReference>
<dbReference type="RefSeq" id="WP_053327148.1">
    <property type="nucleotide sequence ID" value="NZ_CP009928.1"/>
</dbReference>
<protein>
    <submittedName>
        <fullName evidence="1">Molybdenum ABC transporter ATP-binding protein</fullName>
    </submittedName>
</protein>
<organism evidence="1 2">
    <name type="scientific">Chryseobacterium gallinarum</name>
    <dbReference type="NCBI Taxonomy" id="1324352"/>
    <lineage>
        <taxon>Bacteria</taxon>
        <taxon>Pseudomonadati</taxon>
        <taxon>Bacteroidota</taxon>
        <taxon>Flavobacteriia</taxon>
        <taxon>Flavobacteriales</taxon>
        <taxon>Weeksellaceae</taxon>
        <taxon>Chryseobacterium group</taxon>
        <taxon>Chryseobacterium</taxon>
    </lineage>
</organism>